<dbReference type="GO" id="GO:0008234">
    <property type="term" value="F:cysteine-type peptidase activity"/>
    <property type="evidence" value="ECO:0007669"/>
    <property type="project" value="InterPro"/>
</dbReference>
<accession>A0A814H605</accession>
<keyword evidence="1" id="KW-0732">Signal</keyword>
<feature type="signal peptide" evidence="1">
    <location>
        <begin position="1"/>
        <end position="17"/>
    </location>
</feature>
<dbReference type="EMBL" id="CAJOBC010003301">
    <property type="protein sequence ID" value="CAF3776735.1"/>
    <property type="molecule type" value="Genomic_DNA"/>
</dbReference>
<keyword evidence="5" id="KW-1185">Reference proteome</keyword>
<dbReference type="Proteomes" id="UP000681722">
    <property type="component" value="Unassembled WGS sequence"/>
</dbReference>
<dbReference type="AlphaFoldDB" id="A0A814H605"/>
<dbReference type="EMBL" id="CAJNOQ010003300">
    <property type="protein sequence ID" value="CAF1005392.1"/>
    <property type="molecule type" value="Genomic_DNA"/>
</dbReference>
<dbReference type="FunFam" id="1.10.287.2250:FF:000003">
    <property type="entry name" value="Cathepsin L"/>
    <property type="match status" value="1"/>
</dbReference>
<dbReference type="InterPro" id="IPR013201">
    <property type="entry name" value="Prot_inhib_I29"/>
</dbReference>
<evidence type="ECO:0000313" key="4">
    <source>
        <dbReference type="EMBL" id="CAF3776735.1"/>
    </source>
</evidence>
<feature type="chain" id="PRO_5035684205" description="Cathepsin propeptide inhibitor domain-containing protein" evidence="1">
    <location>
        <begin position="18"/>
        <end position="142"/>
    </location>
</feature>
<comment type="caution">
    <text evidence="3">The sequence shown here is derived from an EMBL/GenBank/DDBJ whole genome shotgun (WGS) entry which is preliminary data.</text>
</comment>
<sequence length="142" mass="16312">MKVITVLCLMFVAVAYSAPTFDSSLDAPWQLFKRLYAKEYSVAEEQHRREIWETNVAKIRTHNLEADLGLHTYTMKMNKYGDLAHEEFVKQMNGLKPTRLPVGSEVDHHTFLPLSNIEIPAAVDWRKQGYVTEVKDQGQCGK</sequence>
<dbReference type="GO" id="GO:0006508">
    <property type="term" value="P:proteolysis"/>
    <property type="evidence" value="ECO:0007669"/>
    <property type="project" value="InterPro"/>
</dbReference>
<evidence type="ECO:0000256" key="1">
    <source>
        <dbReference type="SAM" id="SignalP"/>
    </source>
</evidence>
<name>A0A814H605_9BILA</name>
<gene>
    <name evidence="3" type="ORF">GPM918_LOCUS13981</name>
    <name evidence="4" type="ORF">SRO942_LOCUS13982</name>
</gene>
<dbReference type="Pfam" id="PF08246">
    <property type="entry name" value="Inhibitor_I29"/>
    <property type="match status" value="1"/>
</dbReference>
<dbReference type="InterPro" id="IPR000668">
    <property type="entry name" value="Peptidase_C1A_C"/>
</dbReference>
<evidence type="ECO:0000259" key="2">
    <source>
        <dbReference type="SMART" id="SM00848"/>
    </source>
</evidence>
<evidence type="ECO:0000313" key="5">
    <source>
        <dbReference type="Proteomes" id="UP000663829"/>
    </source>
</evidence>
<dbReference type="OrthoDB" id="10253408at2759"/>
<dbReference type="SUPFAM" id="SSF54001">
    <property type="entry name" value="Cysteine proteinases"/>
    <property type="match status" value="1"/>
</dbReference>
<protein>
    <recommendedName>
        <fullName evidence="2">Cathepsin propeptide inhibitor domain-containing protein</fullName>
    </recommendedName>
</protein>
<dbReference type="Gene3D" id="3.90.70.10">
    <property type="entry name" value="Cysteine proteinases"/>
    <property type="match status" value="1"/>
</dbReference>
<proteinExistence type="predicted"/>
<reference evidence="3" key="1">
    <citation type="submission" date="2021-02" db="EMBL/GenBank/DDBJ databases">
        <authorList>
            <person name="Nowell W R."/>
        </authorList>
    </citation>
    <scope>NUCLEOTIDE SEQUENCE</scope>
</reference>
<dbReference type="SMART" id="SM00848">
    <property type="entry name" value="Inhibitor_I29"/>
    <property type="match status" value="1"/>
</dbReference>
<dbReference type="Pfam" id="PF00112">
    <property type="entry name" value="Peptidase_C1"/>
    <property type="match status" value="1"/>
</dbReference>
<dbReference type="Gene3D" id="1.10.287.2250">
    <property type="match status" value="1"/>
</dbReference>
<feature type="domain" description="Cathepsin propeptide inhibitor" evidence="2">
    <location>
        <begin position="29"/>
        <end position="88"/>
    </location>
</feature>
<dbReference type="InterPro" id="IPR038765">
    <property type="entry name" value="Papain-like_cys_pep_sf"/>
</dbReference>
<dbReference type="Proteomes" id="UP000663829">
    <property type="component" value="Unassembled WGS sequence"/>
</dbReference>
<organism evidence="3 5">
    <name type="scientific">Didymodactylos carnosus</name>
    <dbReference type="NCBI Taxonomy" id="1234261"/>
    <lineage>
        <taxon>Eukaryota</taxon>
        <taxon>Metazoa</taxon>
        <taxon>Spiralia</taxon>
        <taxon>Gnathifera</taxon>
        <taxon>Rotifera</taxon>
        <taxon>Eurotatoria</taxon>
        <taxon>Bdelloidea</taxon>
        <taxon>Philodinida</taxon>
        <taxon>Philodinidae</taxon>
        <taxon>Didymodactylos</taxon>
    </lineage>
</organism>
<evidence type="ECO:0000313" key="3">
    <source>
        <dbReference type="EMBL" id="CAF1005392.1"/>
    </source>
</evidence>